<evidence type="ECO:0000313" key="8">
    <source>
        <dbReference type="Proteomes" id="UP001595904"/>
    </source>
</evidence>
<evidence type="ECO:0000313" key="7">
    <source>
        <dbReference type="EMBL" id="MFC4312930.1"/>
    </source>
</evidence>
<evidence type="ECO:0000256" key="2">
    <source>
        <dbReference type="ARBA" id="ARBA00022898"/>
    </source>
</evidence>
<keyword evidence="5" id="KW-0804">Transcription</keyword>
<accession>A0ABV8T1J3</accession>
<dbReference type="InterPro" id="IPR036390">
    <property type="entry name" value="WH_DNA-bd_sf"/>
</dbReference>
<dbReference type="InterPro" id="IPR015424">
    <property type="entry name" value="PyrdxlP-dep_Trfase"/>
</dbReference>
<gene>
    <name evidence="7" type="ORF">ACFPN2_27850</name>
</gene>
<dbReference type="PROSITE" id="PS50949">
    <property type="entry name" value="HTH_GNTR"/>
    <property type="match status" value="1"/>
</dbReference>
<proteinExistence type="inferred from homology"/>
<feature type="domain" description="HTH gntR-type" evidence="6">
    <location>
        <begin position="27"/>
        <end position="95"/>
    </location>
</feature>
<dbReference type="CDD" id="cd07377">
    <property type="entry name" value="WHTH_GntR"/>
    <property type="match status" value="1"/>
</dbReference>
<keyword evidence="7" id="KW-0032">Aminotransferase</keyword>
<keyword evidence="8" id="KW-1185">Reference proteome</keyword>
<comment type="similarity">
    <text evidence="1">In the C-terminal section; belongs to the class-I pyridoxal-phosphate-dependent aminotransferase family.</text>
</comment>
<reference evidence="8" key="1">
    <citation type="journal article" date="2019" name="Int. J. Syst. Evol. Microbiol.">
        <title>The Global Catalogue of Microorganisms (GCM) 10K type strain sequencing project: providing services to taxonomists for standard genome sequencing and annotation.</title>
        <authorList>
            <consortium name="The Broad Institute Genomics Platform"/>
            <consortium name="The Broad Institute Genome Sequencing Center for Infectious Disease"/>
            <person name="Wu L."/>
            <person name="Ma J."/>
        </authorList>
    </citation>
    <scope>NUCLEOTIDE SEQUENCE [LARGE SCALE GENOMIC DNA]</scope>
    <source>
        <strain evidence="8">CGMCC 1.10759</strain>
    </source>
</reference>
<dbReference type="PANTHER" id="PTHR46577:SF1">
    <property type="entry name" value="HTH-TYPE TRANSCRIPTIONAL REGULATORY PROTEIN GABR"/>
    <property type="match status" value="1"/>
</dbReference>
<dbReference type="SMART" id="SM00345">
    <property type="entry name" value="HTH_GNTR"/>
    <property type="match status" value="1"/>
</dbReference>
<dbReference type="SUPFAM" id="SSF46785">
    <property type="entry name" value="Winged helix' DNA-binding domain"/>
    <property type="match status" value="1"/>
</dbReference>
<dbReference type="Gene3D" id="1.10.10.10">
    <property type="entry name" value="Winged helix-like DNA-binding domain superfamily/Winged helix DNA-binding domain"/>
    <property type="match status" value="1"/>
</dbReference>
<comment type="caution">
    <text evidence="7">The sequence shown here is derived from an EMBL/GenBank/DDBJ whole genome shotgun (WGS) entry which is preliminary data.</text>
</comment>
<protein>
    <submittedName>
        <fullName evidence="7">PLP-dependent aminotransferase family protein</fullName>
    </submittedName>
</protein>
<evidence type="ECO:0000256" key="1">
    <source>
        <dbReference type="ARBA" id="ARBA00005384"/>
    </source>
</evidence>
<dbReference type="Pfam" id="PF00392">
    <property type="entry name" value="GntR"/>
    <property type="match status" value="1"/>
</dbReference>
<keyword evidence="2" id="KW-0663">Pyridoxal phosphate</keyword>
<dbReference type="GO" id="GO:0008483">
    <property type="term" value="F:transaminase activity"/>
    <property type="evidence" value="ECO:0007669"/>
    <property type="project" value="UniProtKB-KW"/>
</dbReference>
<dbReference type="PRINTS" id="PR00035">
    <property type="entry name" value="HTHGNTR"/>
</dbReference>
<sequence>MSGRSKSDAGASLFILLGLSLDRDSAQPLSDQLSEQIASAISGGRLTAGTPMPSTRILADELDCSRNTVKAAFEKLIAEGYLVGVARMNTVVAERAPDSYFFAERPVPPAEVPTPPLSILSSRGARISTHRRARCAQSARPFELGHPESEEFPFDVWVDLYRSHWSKPRRVVIDSADPRGYLPLRAAIAQYLSTMRGLTCDAEDVIVTGGGFHAMDLCMRLAMQPGDAIWIEEATAREVYAMVEANGLVPVDVPIDEQGMIVSEGIRRAPQARMAIVTPAHQHPLGMTMSLQRRRELLDWAAAANAWVLEDDYDGEFRYTGTPLATLKSLDRDGRVIYIGTFSKSIFPSLRMGYMVMHPGLVNDFSSARDAIDNHPSILEQPVMASFIGRGHFATHLRRMRQVYRERQSTLLAAMREHLTGLIEIQPDVTGLHLLGFMTPRLLSRISLDALVAKAARAGIILVPLKNFYRDGRDSAGLVFGFSSLPLAAIRDAVETLAALINAPTAGGQP</sequence>
<dbReference type="InterPro" id="IPR015421">
    <property type="entry name" value="PyrdxlP-dep_Trfase_major"/>
</dbReference>
<dbReference type="Pfam" id="PF00155">
    <property type="entry name" value="Aminotran_1_2"/>
    <property type="match status" value="1"/>
</dbReference>
<evidence type="ECO:0000256" key="3">
    <source>
        <dbReference type="ARBA" id="ARBA00023015"/>
    </source>
</evidence>
<keyword evidence="4" id="KW-0238">DNA-binding</keyword>
<evidence type="ECO:0000256" key="4">
    <source>
        <dbReference type="ARBA" id="ARBA00023125"/>
    </source>
</evidence>
<dbReference type="Proteomes" id="UP001595904">
    <property type="component" value="Unassembled WGS sequence"/>
</dbReference>
<evidence type="ECO:0000256" key="5">
    <source>
        <dbReference type="ARBA" id="ARBA00023163"/>
    </source>
</evidence>
<dbReference type="InterPro" id="IPR036388">
    <property type="entry name" value="WH-like_DNA-bd_sf"/>
</dbReference>
<dbReference type="InterPro" id="IPR004839">
    <property type="entry name" value="Aminotransferase_I/II_large"/>
</dbReference>
<keyword evidence="3" id="KW-0805">Transcription regulation</keyword>
<dbReference type="InterPro" id="IPR051446">
    <property type="entry name" value="HTH_trans_reg/aminotransferase"/>
</dbReference>
<dbReference type="CDD" id="cd00609">
    <property type="entry name" value="AAT_like"/>
    <property type="match status" value="1"/>
</dbReference>
<dbReference type="RefSeq" id="WP_380602747.1">
    <property type="nucleotide sequence ID" value="NZ_JBHSDU010000014.1"/>
</dbReference>
<dbReference type="Gene3D" id="3.40.640.10">
    <property type="entry name" value="Type I PLP-dependent aspartate aminotransferase-like (Major domain)"/>
    <property type="match status" value="1"/>
</dbReference>
<dbReference type="InterPro" id="IPR000524">
    <property type="entry name" value="Tscrpt_reg_HTH_GntR"/>
</dbReference>
<organism evidence="7 8">
    <name type="scientific">Steroidobacter flavus</name>
    <dbReference type="NCBI Taxonomy" id="1842136"/>
    <lineage>
        <taxon>Bacteria</taxon>
        <taxon>Pseudomonadati</taxon>
        <taxon>Pseudomonadota</taxon>
        <taxon>Gammaproteobacteria</taxon>
        <taxon>Steroidobacterales</taxon>
        <taxon>Steroidobacteraceae</taxon>
        <taxon>Steroidobacter</taxon>
    </lineage>
</organism>
<dbReference type="SUPFAM" id="SSF53383">
    <property type="entry name" value="PLP-dependent transferases"/>
    <property type="match status" value="1"/>
</dbReference>
<dbReference type="PANTHER" id="PTHR46577">
    <property type="entry name" value="HTH-TYPE TRANSCRIPTIONAL REGULATORY PROTEIN GABR"/>
    <property type="match status" value="1"/>
</dbReference>
<name>A0ABV8T1J3_9GAMM</name>
<evidence type="ECO:0000259" key="6">
    <source>
        <dbReference type="PROSITE" id="PS50949"/>
    </source>
</evidence>
<dbReference type="EMBL" id="JBHSDU010000014">
    <property type="protein sequence ID" value="MFC4312930.1"/>
    <property type="molecule type" value="Genomic_DNA"/>
</dbReference>
<keyword evidence="7" id="KW-0808">Transferase</keyword>